<keyword evidence="3" id="KW-0560">Oxidoreductase</keyword>
<reference evidence="6 7" key="1">
    <citation type="submission" date="2020-01" db="EMBL/GenBank/DDBJ databases">
        <title>Insect and environment-associated Actinomycetes.</title>
        <authorList>
            <person name="Currrie C."/>
            <person name="Chevrette M."/>
            <person name="Carlson C."/>
            <person name="Stubbendieck R."/>
            <person name="Wendt-Pienkowski E."/>
        </authorList>
    </citation>
    <scope>NUCLEOTIDE SEQUENCE [LARGE SCALE GENOMIC DNA]</scope>
    <source>
        <strain evidence="6 7">SID8386</strain>
    </source>
</reference>
<keyword evidence="2" id="KW-0479">Metal-binding</keyword>
<dbReference type="PANTHER" id="PTHR43498:SF1">
    <property type="entry name" value="COB--COM HETERODISULFIDE REDUCTASE IRON-SULFUR SUBUNIT A"/>
    <property type="match status" value="1"/>
</dbReference>
<evidence type="ECO:0000313" key="7">
    <source>
        <dbReference type="Proteomes" id="UP000470404"/>
    </source>
</evidence>
<dbReference type="EMBL" id="JAAGNC010000218">
    <property type="protein sequence ID" value="NEC62735.1"/>
    <property type="molecule type" value="Genomic_DNA"/>
</dbReference>
<evidence type="ECO:0000256" key="5">
    <source>
        <dbReference type="ARBA" id="ARBA00023014"/>
    </source>
</evidence>
<sequence>MGAKHPRRAGVHYDVVVVGGGAGGIASATGAARAGARVLLVEQYPYLGGAATISSVLTLCGFFDQTGQQVVAGVGEEVLRRLRHRGAYEEKTMGWTGNKIVLLDLETTKLVYDELAADAGVDVLLHTKLIGARRTHGVVTEVELHHRGGRERVTAGAFIDTSGDGALLAAAGAAVRLAPVRERQTSTLVCRFSGVPEDADLSREGLRAAVAAYQRETGVQLSRDYGIAVHLPLTRDVIALLVDEQTDVLDAVSLSRDEANARRQAWQYLDALRKHLSGWSSARLEETGPQLGIREGRHLAGREQLTGRDVLTARKRPGASIGRCGWPIEDHAGPGVTRYEPIADRGWYDLPYGAICSADTANLWAAGRLTSSDDDAYASVRVMGTAFATGHAAGIAAAQYVGGRAHDVRAIRAELHRQGALA</sequence>
<name>A0ABX0C7D6_9PSEU</name>
<evidence type="ECO:0000256" key="4">
    <source>
        <dbReference type="ARBA" id="ARBA00023004"/>
    </source>
</evidence>
<accession>A0ABX0C7D6</accession>
<dbReference type="InterPro" id="IPR036188">
    <property type="entry name" value="FAD/NAD-bd_sf"/>
</dbReference>
<dbReference type="InterPro" id="IPR039650">
    <property type="entry name" value="HdrA-like"/>
</dbReference>
<evidence type="ECO:0000256" key="1">
    <source>
        <dbReference type="ARBA" id="ARBA00022485"/>
    </source>
</evidence>
<gene>
    <name evidence="6" type="ORF">G3I59_45865</name>
</gene>
<comment type="caution">
    <text evidence="6">The sequence shown here is derived from an EMBL/GenBank/DDBJ whole genome shotgun (WGS) entry which is preliminary data.</text>
</comment>
<keyword evidence="5" id="KW-0411">Iron-sulfur</keyword>
<dbReference type="Gene3D" id="3.50.50.60">
    <property type="entry name" value="FAD/NAD(P)-binding domain"/>
    <property type="match status" value="1"/>
</dbReference>
<protein>
    <submittedName>
        <fullName evidence="6">FAD-dependent oxidoreductase</fullName>
    </submittedName>
</protein>
<dbReference type="PRINTS" id="PR00411">
    <property type="entry name" value="PNDRDTASEI"/>
</dbReference>
<dbReference type="SUPFAM" id="SSF51905">
    <property type="entry name" value="FAD/NAD(P)-binding domain"/>
    <property type="match status" value="1"/>
</dbReference>
<organism evidence="6 7">
    <name type="scientific">Amycolatopsis rubida</name>
    <dbReference type="NCBI Taxonomy" id="112413"/>
    <lineage>
        <taxon>Bacteria</taxon>
        <taxon>Bacillati</taxon>
        <taxon>Actinomycetota</taxon>
        <taxon>Actinomycetes</taxon>
        <taxon>Pseudonocardiales</taxon>
        <taxon>Pseudonocardiaceae</taxon>
        <taxon>Amycolatopsis</taxon>
    </lineage>
</organism>
<keyword evidence="4" id="KW-0408">Iron</keyword>
<evidence type="ECO:0000256" key="3">
    <source>
        <dbReference type="ARBA" id="ARBA00023002"/>
    </source>
</evidence>
<dbReference type="Proteomes" id="UP000470404">
    <property type="component" value="Unassembled WGS sequence"/>
</dbReference>
<dbReference type="PANTHER" id="PTHR43498">
    <property type="entry name" value="FERREDOXIN:COB-COM HETERODISULFIDE REDUCTASE SUBUNIT A"/>
    <property type="match status" value="1"/>
</dbReference>
<evidence type="ECO:0000313" key="6">
    <source>
        <dbReference type="EMBL" id="NEC62735.1"/>
    </source>
</evidence>
<keyword evidence="1" id="KW-0004">4Fe-4S</keyword>
<evidence type="ECO:0000256" key="2">
    <source>
        <dbReference type="ARBA" id="ARBA00022723"/>
    </source>
</evidence>
<proteinExistence type="predicted"/>
<keyword evidence="7" id="KW-1185">Reference proteome</keyword>
<dbReference type="Pfam" id="PF12831">
    <property type="entry name" value="FAD_oxidored"/>
    <property type="match status" value="1"/>
</dbReference>